<dbReference type="InterPro" id="IPR051019">
    <property type="entry name" value="VLCFA-Steroid_DH"/>
</dbReference>
<dbReference type="Gene3D" id="3.40.50.720">
    <property type="entry name" value="NAD(P)-binding Rossmann-like Domain"/>
    <property type="match status" value="1"/>
</dbReference>
<proteinExistence type="inferred from homology"/>
<evidence type="ECO:0000256" key="3">
    <source>
        <dbReference type="ARBA" id="ARBA00022857"/>
    </source>
</evidence>
<evidence type="ECO:0000256" key="1">
    <source>
        <dbReference type="ARBA" id="ARBA00004240"/>
    </source>
</evidence>
<dbReference type="PROSITE" id="PS00061">
    <property type="entry name" value="ADH_SHORT"/>
    <property type="match status" value="1"/>
</dbReference>
<reference evidence="5" key="1">
    <citation type="submission" date="2019-10" db="EMBL/GenBank/DDBJ databases">
        <authorList>
            <person name="Nor Muhammad N."/>
        </authorList>
    </citation>
    <scope>NUCLEOTIDE SEQUENCE</scope>
</reference>
<sequence length="321" mass="35106">MHAATSVSILSALAALGVILAIPHIYGILDLLWFHFLRPSSVKCYMHGGGAPYAIVTGATDGIGKATAAELLRRGFNLILHGRNEAKMQKVVEELGACAQRDIQYFIGDTSKDGHDWETLLALFRELHITVVVHNVGGEPLVDTRIDERPEEYLLGVVRSNAFFALFLTRALLPQLRRACHSGPVQVLLVGSFACDVGPPRLPMYAASKGFLRALARALSNDERFFGVGGVPSRVQFTYLSVGAVHSANHPAPMPPSLAVPTSARFAWWLVETVGCGRRHVVPYLVHALQYGLMRMSGERAVDEGMAERMRVLMERAAKRA</sequence>
<keyword evidence="3" id="KW-0521">NADP</keyword>
<dbReference type="Pfam" id="PF00106">
    <property type="entry name" value="adh_short"/>
    <property type="match status" value="1"/>
</dbReference>
<name>A0A5K1JSN7_9APHY</name>
<dbReference type="PANTHER" id="PTHR43899">
    <property type="entry name" value="RH59310P"/>
    <property type="match status" value="1"/>
</dbReference>
<accession>A0A5K1JSN7</accession>
<comment type="subcellular location">
    <subcellularLocation>
        <location evidence="1">Endoplasmic reticulum</location>
    </subcellularLocation>
</comment>
<gene>
    <name evidence="5" type="primary">A0A0J9WWZ9</name>
</gene>
<organism evidence="5">
    <name type="scientific">Ganoderma boninense</name>
    <dbReference type="NCBI Taxonomy" id="34458"/>
    <lineage>
        <taxon>Eukaryota</taxon>
        <taxon>Fungi</taxon>
        <taxon>Dikarya</taxon>
        <taxon>Basidiomycota</taxon>
        <taxon>Agaricomycotina</taxon>
        <taxon>Agaricomycetes</taxon>
        <taxon>Polyporales</taxon>
        <taxon>Polyporaceae</taxon>
        <taxon>Ganoderma</taxon>
    </lineage>
</organism>
<dbReference type="InterPro" id="IPR020904">
    <property type="entry name" value="Sc_DH/Rdtase_CS"/>
</dbReference>
<dbReference type="EMBL" id="LR723797">
    <property type="protein sequence ID" value="VWO94143.1"/>
    <property type="molecule type" value="Genomic_DNA"/>
</dbReference>
<dbReference type="AlphaFoldDB" id="A0A5K1JSN7"/>
<dbReference type="PANTHER" id="PTHR43899:SF13">
    <property type="entry name" value="RH59310P"/>
    <property type="match status" value="1"/>
</dbReference>
<dbReference type="InterPro" id="IPR036291">
    <property type="entry name" value="NAD(P)-bd_dom_sf"/>
</dbReference>
<keyword evidence="4" id="KW-0560">Oxidoreductase</keyword>
<dbReference type="PRINTS" id="PR00081">
    <property type="entry name" value="GDHRDH"/>
</dbReference>
<evidence type="ECO:0000313" key="5">
    <source>
        <dbReference type="EMBL" id="VWO94143.1"/>
    </source>
</evidence>
<comment type="similarity">
    <text evidence="2">Belongs to the short-chain dehydrogenases/reductases (SDR) family.</text>
</comment>
<dbReference type="InterPro" id="IPR002347">
    <property type="entry name" value="SDR_fam"/>
</dbReference>
<dbReference type="SUPFAM" id="SSF51735">
    <property type="entry name" value="NAD(P)-binding Rossmann-fold domains"/>
    <property type="match status" value="1"/>
</dbReference>
<dbReference type="GO" id="GO:0005783">
    <property type="term" value="C:endoplasmic reticulum"/>
    <property type="evidence" value="ECO:0007669"/>
    <property type="project" value="UniProtKB-SubCell"/>
</dbReference>
<evidence type="ECO:0000256" key="4">
    <source>
        <dbReference type="ARBA" id="ARBA00023002"/>
    </source>
</evidence>
<evidence type="ECO:0000256" key="2">
    <source>
        <dbReference type="ARBA" id="ARBA00006484"/>
    </source>
</evidence>
<dbReference type="GO" id="GO:0016491">
    <property type="term" value="F:oxidoreductase activity"/>
    <property type="evidence" value="ECO:0007669"/>
    <property type="project" value="UniProtKB-KW"/>
</dbReference>
<protein>
    <submittedName>
        <fullName evidence="5">3-oxoacyl-reductase</fullName>
    </submittedName>
</protein>